<dbReference type="InParanoid" id="Q751F8"/>
<dbReference type="GO" id="GO:0030897">
    <property type="term" value="C:HOPS complex"/>
    <property type="evidence" value="ECO:0000318"/>
    <property type="project" value="GO_Central"/>
</dbReference>
<dbReference type="PANTHER" id="PTHR12811:SF0">
    <property type="entry name" value="VACUOLAR PROTEIN SORTING-ASSOCIATED PROTEIN 16 HOMOLOG"/>
    <property type="match status" value="1"/>
</dbReference>
<dbReference type="PANTHER" id="PTHR12811">
    <property type="entry name" value="VACUOLAR PROTEIN SORTING VPS16"/>
    <property type="match status" value="1"/>
</dbReference>
<reference evidence="5 6" key="1">
    <citation type="journal article" date="2004" name="Science">
        <title>The Ashbya gossypii genome as a tool for mapping the ancient Saccharomyces cerevisiae genome.</title>
        <authorList>
            <person name="Dietrich F.S."/>
            <person name="Voegeli S."/>
            <person name="Brachat S."/>
            <person name="Lerch A."/>
            <person name="Gates K."/>
            <person name="Steiner S."/>
            <person name="Mohr C."/>
            <person name="Pohlmann R."/>
            <person name="Luedi P."/>
            <person name="Choi S."/>
            <person name="Wing R.A."/>
            <person name="Flavier A."/>
            <person name="Gaffney T.D."/>
            <person name="Philippsen P."/>
        </authorList>
    </citation>
    <scope>NUCLEOTIDE SEQUENCE [LARGE SCALE GENOMIC DNA]</scope>
    <source>
        <strain evidence="6">ATCC 10895 / CBS 109.51 / FGSC 9923 / NRRL Y-1056</strain>
    </source>
</reference>
<sequence length="795" mass="91417">MNPSLGWEKLSDVYYRNRPLCTWDWSHASDLNYSFSLTFCALHHDQKIHCYNYVGELQWSIDCSGLPSEIVNFEFAKNETFILVLEDRIRRYTGWYPLQWEDTMLPDSVSDLIWDYKSGVALLQSSQDIYYYHDSRLELIYQNDDRFTLSTKHHWHTNGGLVVLLDTRVVLHLDIPTRKLSHAVAGSWQEVRISPKGFVCLYSMRENSIAIYKDPSRFLLEHSLDVIPDALEWCGSDTIAYCNYKNEEVKLIGPNGSYVAFWFPNPIIALRTEVDGVKVLTSASINFISKVENYTARIFSIGSTESSAILLDSLELLSNHAPRAIENLKVINLEQAVLECTQAARDEFAPYWQKRLLSAASFGKDSLSNAEFNSQAFVQTCDLLRVLNMLSQMGLPLTAKQFDDITIDGVLEILMRLHKFHKCIQICSFLNYEKKLGNVFKEWAVAKIKLSPDVDDSALYQSIITQMTNQGLVPGTSLIQIARAAFLEGRFHLAKKLAVESPLPRSKLQLLLDMDENELALSEAVKLLDPELTLTLLLLLRSRLTNAQFTKVLVLVLKDNTLLQFYERNNMVFLYDFYRQTDRYQELAMLIFNDGKKRNALLSFLPQVQNLYGIIDTPLAKENKELISRHISLVKHQQNLTSLLNYDFTDLTLDATLTQLIEMGQERHTSTLVKTFKISERKYYRIKCRTLVKAGRFDELNKFAKERKSPIGYKPFYEAVFNHGNPREAAVYVSMITGISNYEKIELYLKCGSFYDAIQLASREKDIALLQRIKEQLPDNQPQLMVVLKESIAKL</sequence>
<dbReference type="Proteomes" id="UP000000591">
    <property type="component" value="Chromosome VII"/>
</dbReference>
<evidence type="ECO:0000313" key="5">
    <source>
        <dbReference type="EMBL" id="AAS54239.1"/>
    </source>
</evidence>
<dbReference type="InterPro" id="IPR006925">
    <property type="entry name" value="Vps16_C"/>
</dbReference>
<dbReference type="GO" id="GO:0042144">
    <property type="term" value="P:vacuole fusion, non-autophagic"/>
    <property type="evidence" value="ECO:0000318"/>
    <property type="project" value="GO_Central"/>
</dbReference>
<dbReference type="FunCoup" id="Q751F8">
    <property type="interactions" value="1127"/>
</dbReference>
<dbReference type="InterPro" id="IPR006926">
    <property type="entry name" value="Vps16_N"/>
</dbReference>
<dbReference type="InterPro" id="IPR038132">
    <property type="entry name" value="Vps16_C_sf"/>
</dbReference>
<keyword evidence="6" id="KW-1185">Reference proteome</keyword>
<evidence type="ECO:0000256" key="2">
    <source>
        <dbReference type="PIRNR" id="PIRNR007949"/>
    </source>
</evidence>
<dbReference type="GO" id="GO:0003779">
    <property type="term" value="F:actin binding"/>
    <property type="evidence" value="ECO:0000318"/>
    <property type="project" value="GO_Central"/>
</dbReference>
<dbReference type="Pfam" id="PF04840">
    <property type="entry name" value="Vps16_C"/>
    <property type="match status" value="1"/>
</dbReference>
<dbReference type="GO" id="GO:0016197">
    <property type="term" value="P:endosomal transport"/>
    <property type="evidence" value="ECO:0000318"/>
    <property type="project" value="GO_Central"/>
</dbReference>
<dbReference type="GeneID" id="4622708"/>
<evidence type="ECO:0000256" key="1">
    <source>
        <dbReference type="ARBA" id="ARBA00009250"/>
    </source>
</evidence>
<dbReference type="eggNOG" id="KOG2280">
    <property type="taxonomic scope" value="Eukaryota"/>
</dbReference>
<evidence type="ECO:0000259" key="3">
    <source>
        <dbReference type="Pfam" id="PF04840"/>
    </source>
</evidence>
<dbReference type="InterPro" id="IPR016534">
    <property type="entry name" value="VPS16"/>
</dbReference>
<comment type="similarity">
    <text evidence="1 2">Belongs to the VPS16 family.</text>
</comment>
<comment type="function">
    <text evidence="2">Essential for vacuolar protein sorting. Required for vacuole biogenesis, stability and to maintain vacuole morphology.</text>
</comment>
<dbReference type="Gene3D" id="1.10.150.780">
    <property type="entry name" value="Vps16, C-terminal region"/>
    <property type="match status" value="1"/>
</dbReference>
<dbReference type="GO" id="GO:0005768">
    <property type="term" value="C:endosome"/>
    <property type="evidence" value="ECO:0000318"/>
    <property type="project" value="GO_Central"/>
</dbReference>
<name>Q751F8_EREGS</name>
<keyword evidence="2" id="KW-0653">Protein transport</keyword>
<evidence type="ECO:0000313" key="6">
    <source>
        <dbReference type="Proteomes" id="UP000000591"/>
    </source>
</evidence>
<evidence type="ECO:0000259" key="4">
    <source>
        <dbReference type="Pfam" id="PF04841"/>
    </source>
</evidence>
<dbReference type="OrthoDB" id="1792at2759"/>
<dbReference type="OMA" id="YVTFWYP"/>
<proteinExistence type="inferred from homology"/>
<dbReference type="HOGENOM" id="CLU_008909_1_0_1"/>
<dbReference type="Pfam" id="PF04841">
    <property type="entry name" value="Vps16_N"/>
    <property type="match status" value="1"/>
</dbReference>
<dbReference type="KEGG" id="ago:AGOS_AGL252W"/>
<reference evidence="6" key="2">
    <citation type="journal article" date="2013" name="G3 (Bethesda)">
        <title>Genomes of Ashbya fungi isolated from insects reveal four mating-type loci, numerous translocations, lack of transposons, and distinct gene duplications.</title>
        <authorList>
            <person name="Dietrich F.S."/>
            <person name="Voegeli S."/>
            <person name="Kuo S."/>
            <person name="Philippsen P."/>
        </authorList>
    </citation>
    <scope>GENOME REANNOTATION</scope>
    <source>
        <strain evidence="6">ATCC 10895 / CBS 109.51 / FGSC 9923 / NRRL Y-1056</strain>
    </source>
</reference>
<dbReference type="RefSeq" id="NP_986415.1">
    <property type="nucleotide sequence ID" value="NM_211477.1"/>
</dbReference>
<protein>
    <recommendedName>
        <fullName evidence="2">Probable vacuolar protein sorting-associated protein 16 homolog</fullName>
    </recommendedName>
</protein>
<organism evidence="5 6">
    <name type="scientific">Eremothecium gossypii (strain ATCC 10895 / CBS 109.51 / FGSC 9923 / NRRL Y-1056)</name>
    <name type="common">Yeast</name>
    <name type="synonym">Ashbya gossypii</name>
    <dbReference type="NCBI Taxonomy" id="284811"/>
    <lineage>
        <taxon>Eukaryota</taxon>
        <taxon>Fungi</taxon>
        <taxon>Dikarya</taxon>
        <taxon>Ascomycota</taxon>
        <taxon>Saccharomycotina</taxon>
        <taxon>Saccharomycetes</taxon>
        <taxon>Saccharomycetales</taxon>
        <taxon>Saccharomycetaceae</taxon>
        <taxon>Eremothecium</taxon>
    </lineage>
</organism>
<feature type="domain" description="Vps16 N-terminal" evidence="4">
    <location>
        <begin position="3"/>
        <end position="374"/>
    </location>
</feature>
<keyword evidence="2" id="KW-0813">Transport</keyword>
<feature type="domain" description="Vps16 C-terminal" evidence="3">
    <location>
        <begin position="477"/>
        <end position="786"/>
    </location>
</feature>
<dbReference type="PIRSF" id="PIRSF007949">
    <property type="entry name" value="VPS16"/>
    <property type="match status" value="1"/>
</dbReference>
<dbReference type="GO" id="GO:0006886">
    <property type="term" value="P:intracellular protein transport"/>
    <property type="evidence" value="ECO:0007669"/>
    <property type="project" value="InterPro"/>
</dbReference>
<gene>
    <name evidence="5" type="ORF">AGOS_AGL252W</name>
</gene>
<dbReference type="AlphaFoldDB" id="Q751F8"/>
<dbReference type="EMBL" id="AE016820">
    <property type="protein sequence ID" value="AAS54239.1"/>
    <property type="molecule type" value="Genomic_DNA"/>
</dbReference>
<dbReference type="STRING" id="284811.Q751F8"/>
<accession>Q751F8</accession>